<reference evidence="2" key="1">
    <citation type="journal article" date="2020" name="Stud. Mycol.">
        <title>101 Dothideomycetes genomes: a test case for predicting lifestyles and emergence of pathogens.</title>
        <authorList>
            <person name="Haridas S."/>
            <person name="Albert R."/>
            <person name="Binder M."/>
            <person name="Bloem J."/>
            <person name="Labutti K."/>
            <person name="Salamov A."/>
            <person name="Andreopoulos B."/>
            <person name="Baker S."/>
            <person name="Barry K."/>
            <person name="Bills G."/>
            <person name="Bluhm B."/>
            <person name="Cannon C."/>
            <person name="Castanera R."/>
            <person name="Culley D."/>
            <person name="Daum C."/>
            <person name="Ezra D."/>
            <person name="Gonzalez J."/>
            <person name="Henrissat B."/>
            <person name="Kuo A."/>
            <person name="Liang C."/>
            <person name="Lipzen A."/>
            <person name="Lutzoni F."/>
            <person name="Magnuson J."/>
            <person name="Mondo S."/>
            <person name="Nolan M."/>
            <person name="Ohm R."/>
            <person name="Pangilinan J."/>
            <person name="Park H.-J."/>
            <person name="Ramirez L."/>
            <person name="Alfaro M."/>
            <person name="Sun H."/>
            <person name="Tritt A."/>
            <person name="Yoshinaga Y."/>
            <person name="Zwiers L.-H."/>
            <person name="Turgeon B."/>
            <person name="Goodwin S."/>
            <person name="Spatafora J."/>
            <person name="Crous P."/>
            <person name="Grigoriev I."/>
        </authorList>
    </citation>
    <scope>NUCLEOTIDE SEQUENCE</scope>
    <source>
        <strain evidence="2">ATCC 74209</strain>
    </source>
</reference>
<dbReference type="AlphaFoldDB" id="A0A9P4JJ42"/>
<evidence type="ECO:0000313" key="2">
    <source>
        <dbReference type="EMBL" id="KAF2200312.1"/>
    </source>
</evidence>
<proteinExistence type="predicted"/>
<comment type="caution">
    <text evidence="2">The sequence shown here is derived from an EMBL/GenBank/DDBJ whole genome shotgun (WGS) entry which is preliminary data.</text>
</comment>
<feature type="compositionally biased region" description="Low complexity" evidence="1">
    <location>
        <begin position="84"/>
        <end position="93"/>
    </location>
</feature>
<protein>
    <submittedName>
        <fullName evidence="2">Uncharacterized protein</fullName>
    </submittedName>
</protein>
<accession>A0A9P4JJ42</accession>
<keyword evidence="3" id="KW-1185">Reference proteome</keyword>
<dbReference type="Proteomes" id="UP000799536">
    <property type="component" value="Unassembled WGS sequence"/>
</dbReference>
<organism evidence="2 3">
    <name type="scientific">Delitschia confertaspora ATCC 74209</name>
    <dbReference type="NCBI Taxonomy" id="1513339"/>
    <lineage>
        <taxon>Eukaryota</taxon>
        <taxon>Fungi</taxon>
        <taxon>Dikarya</taxon>
        <taxon>Ascomycota</taxon>
        <taxon>Pezizomycotina</taxon>
        <taxon>Dothideomycetes</taxon>
        <taxon>Pleosporomycetidae</taxon>
        <taxon>Pleosporales</taxon>
        <taxon>Delitschiaceae</taxon>
        <taxon>Delitschia</taxon>
    </lineage>
</organism>
<name>A0A9P4JJ42_9PLEO</name>
<dbReference type="EMBL" id="ML994028">
    <property type="protein sequence ID" value="KAF2200312.1"/>
    <property type="molecule type" value="Genomic_DNA"/>
</dbReference>
<evidence type="ECO:0000256" key="1">
    <source>
        <dbReference type="SAM" id="MobiDB-lite"/>
    </source>
</evidence>
<sequence>MPPPSQIPPLQTPPSRARRQFAARLAQRKALMEASAKETDEGVDENEPTESNNKEAGSIHSAKGIGKYGSRAHERFSNLLQGIDDSSSSSSGSDDQEVGENKSDQGRDVVGQTSV</sequence>
<evidence type="ECO:0000313" key="3">
    <source>
        <dbReference type="Proteomes" id="UP000799536"/>
    </source>
</evidence>
<feature type="compositionally biased region" description="Pro residues" evidence="1">
    <location>
        <begin position="1"/>
        <end position="12"/>
    </location>
</feature>
<feature type="region of interest" description="Disordered" evidence="1">
    <location>
        <begin position="1"/>
        <end position="115"/>
    </location>
</feature>
<gene>
    <name evidence="2" type="ORF">GQ43DRAFT_472817</name>
</gene>